<name>B7FUW6_PHATC</name>
<dbReference type="STRING" id="556484.B7FUW6"/>
<dbReference type="InterPro" id="IPR019533">
    <property type="entry name" value="Peptidase_S26"/>
</dbReference>
<evidence type="ECO:0000256" key="4">
    <source>
        <dbReference type="ARBA" id="ARBA00022801"/>
    </source>
</evidence>
<keyword evidence="2" id="KW-0645">Protease</keyword>
<dbReference type="InParanoid" id="B7FUW6"/>
<feature type="non-terminal residue" evidence="7">
    <location>
        <position position="112"/>
    </location>
</feature>
<dbReference type="GO" id="GO:0006627">
    <property type="term" value="P:protein processing involved in protein targeting to mitochondrion"/>
    <property type="evidence" value="ECO:0007669"/>
    <property type="project" value="InterPro"/>
</dbReference>
<dbReference type="RefSeq" id="XP_002178392.1">
    <property type="nucleotide sequence ID" value="XM_002178356.1"/>
</dbReference>
<dbReference type="CDD" id="cd06530">
    <property type="entry name" value="S26_SPase_I"/>
    <property type="match status" value="1"/>
</dbReference>
<keyword evidence="3" id="KW-0812">Transmembrane</keyword>
<dbReference type="OrthoDB" id="308440at2759"/>
<proteinExistence type="predicted"/>
<dbReference type="GeneID" id="7197658"/>
<evidence type="ECO:0000256" key="1">
    <source>
        <dbReference type="ARBA" id="ARBA00004167"/>
    </source>
</evidence>
<gene>
    <name evidence="7" type="ORF">PHATRDRAFT_10934</name>
</gene>
<dbReference type="PaxDb" id="2850-Phatr10934"/>
<dbReference type="Gene3D" id="2.10.109.10">
    <property type="entry name" value="Umud Fragment, subunit A"/>
    <property type="match status" value="1"/>
</dbReference>
<evidence type="ECO:0008006" key="9">
    <source>
        <dbReference type="Google" id="ProtNLM"/>
    </source>
</evidence>
<evidence type="ECO:0000256" key="6">
    <source>
        <dbReference type="ARBA" id="ARBA00023136"/>
    </source>
</evidence>
<comment type="subcellular location">
    <subcellularLocation>
        <location evidence="1">Membrane</location>
        <topology evidence="1">Single-pass membrane protein</topology>
    </subcellularLocation>
</comment>
<dbReference type="Proteomes" id="UP000000759">
    <property type="component" value="Chromosome 4"/>
</dbReference>
<dbReference type="GO" id="GO:0042720">
    <property type="term" value="C:mitochondrial inner membrane peptidase complex"/>
    <property type="evidence" value="ECO:0007669"/>
    <property type="project" value="InterPro"/>
</dbReference>
<accession>B7FUW6</accession>
<evidence type="ECO:0000256" key="2">
    <source>
        <dbReference type="ARBA" id="ARBA00022670"/>
    </source>
</evidence>
<evidence type="ECO:0000256" key="5">
    <source>
        <dbReference type="ARBA" id="ARBA00022989"/>
    </source>
</evidence>
<reference evidence="7 8" key="1">
    <citation type="journal article" date="2008" name="Nature">
        <title>The Phaeodactylum genome reveals the evolutionary history of diatom genomes.</title>
        <authorList>
            <person name="Bowler C."/>
            <person name="Allen A.E."/>
            <person name="Badger J.H."/>
            <person name="Grimwood J."/>
            <person name="Jabbari K."/>
            <person name="Kuo A."/>
            <person name="Maheswari U."/>
            <person name="Martens C."/>
            <person name="Maumus F."/>
            <person name="Otillar R.P."/>
            <person name="Rayko E."/>
            <person name="Salamov A."/>
            <person name="Vandepoele K."/>
            <person name="Beszteri B."/>
            <person name="Gruber A."/>
            <person name="Heijde M."/>
            <person name="Katinka M."/>
            <person name="Mock T."/>
            <person name="Valentin K."/>
            <person name="Verret F."/>
            <person name="Berges J.A."/>
            <person name="Brownlee C."/>
            <person name="Cadoret J.P."/>
            <person name="Chiovitti A."/>
            <person name="Choi C.J."/>
            <person name="Coesel S."/>
            <person name="De Martino A."/>
            <person name="Detter J.C."/>
            <person name="Durkin C."/>
            <person name="Falciatore A."/>
            <person name="Fournet J."/>
            <person name="Haruta M."/>
            <person name="Huysman M.J."/>
            <person name="Jenkins B.D."/>
            <person name="Jiroutova K."/>
            <person name="Jorgensen R.E."/>
            <person name="Joubert Y."/>
            <person name="Kaplan A."/>
            <person name="Kroger N."/>
            <person name="Kroth P.G."/>
            <person name="La Roche J."/>
            <person name="Lindquist E."/>
            <person name="Lommer M."/>
            <person name="Martin-Jezequel V."/>
            <person name="Lopez P.J."/>
            <person name="Lucas S."/>
            <person name="Mangogna M."/>
            <person name="McGinnis K."/>
            <person name="Medlin L.K."/>
            <person name="Montsant A."/>
            <person name="Oudot-Le Secq M.P."/>
            <person name="Napoli C."/>
            <person name="Obornik M."/>
            <person name="Parker M.S."/>
            <person name="Petit J.L."/>
            <person name="Porcel B.M."/>
            <person name="Poulsen N."/>
            <person name="Robison M."/>
            <person name="Rychlewski L."/>
            <person name="Rynearson T.A."/>
            <person name="Schmutz J."/>
            <person name="Shapiro H."/>
            <person name="Siaut M."/>
            <person name="Stanley M."/>
            <person name="Sussman M.R."/>
            <person name="Taylor A.R."/>
            <person name="Vardi A."/>
            <person name="von Dassow P."/>
            <person name="Vyverman W."/>
            <person name="Willis A."/>
            <person name="Wyrwicz L.S."/>
            <person name="Rokhsar D.S."/>
            <person name="Weissenbach J."/>
            <person name="Armbrust E.V."/>
            <person name="Green B.R."/>
            <person name="Van de Peer Y."/>
            <person name="Grigoriev I.V."/>
        </authorList>
    </citation>
    <scope>NUCLEOTIDE SEQUENCE [LARGE SCALE GENOMIC DNA]</scope>
    <source>
        <strain evidence="7 8">CCAP 1055/1</strain>
    </source>
</reference>
<dbReference type="PANTHER" id="PTHR46041:SF2">
    <property type="entry name" value="MITOCHONDRIAL INNER MEMBRANE PROTEASE SUBUNIT 2"/>
    <property type="match status" value="1"/>
</dbReference>
<feature type="non-terminal residue" evidence="7">
    <location>
        <position position="1"/>
    </location>
</feature>
<reference evidence="8" key="2">
    <citation type="submission" date="2008-08" db="EMBL/GenBank/DDBJ databases">
        <authorList>
            <consortium name="Diatom Consortium"/>
            <person name="Grigoriev I."/>
            <person name="Grimwood J."/>
            <person name="Kuo A."/>
            <person name="Otillar R.P."/>
            <person name="Salamov A."/>
            <person name="Detter J.C."/>
            <person name="Lindquist E."/>
            <person name="Shapiro H."/>
            <person name="Lucas S."/>
            <person name="Glavina del Rio T."/>
            <person name="Pitluck S."/>
            <person name="Rokhsar D."/>
            <person name="Bowler C."/>
        </authorList>
    </citation>
    <scope>GENOME REANNOTATION</scope>
    <source>
        <strain evidence="8">CCAP 1055/1</strain>
    </source>
</reference>
<protein>
    <recommendedName>
        <fullName evidence="9">Mitochondrial inner membrane protease subunit 2</fullName>
    </recommendedName>
</protein>
<dbReference type="eggNOG" id="KOG0171">
    <property type="taxonomic scope" value="Eukaryota"/>
</dbReference>
<sequence length="112" mass="12807">GPSMIPTMAPDGSDIWLRRTYTWRRKLGWDVPYRRNDLVGFAHPDQPQHVSCKRIVGLAGDQARRTVVVPPGHVWVEADCPNFGIDSRHFGPIPVEWLQGKISARVWPLWRA</sequence>
<evidence type="ECO:0000256" key="3">
    <source>
        <dbReference type="ARBA" id="ARBA00022692"/>
    </source>
</evidence>
<keyword evidence="5" id="KW-1133">Transmembrane helix</keyword>
<dbReference type="KEGG" id="pti:PHATRDRAFT_10934"/>
<dbReference type="SUPFAM" id="SSF51306">
    <property type="entry name" value="LexA/Signal peptidase"/>
    <property type="match status" value="1"/>
</dbReference>
<evidence type="ECO:0000313" key="7">
    <source>
        <dbReference type="EMBL" id="EEC50057.1"/>
    </source>
</evidence>
<dbReference type="InterPro" id="IPR037730">
    <property type="entry name" value="IMP2"/>
</dbReference>
<evidence type="ECO:0000313" key="8">
    <source>
        <dbReference type="Proteomes" id="UP000000759"/>
    </source>
</evidence>
<dbReference type="GO" id="GO:0006465">
    <property type="term" value="P:signal peptide processing"/>
    <property type="evidence" value="ECO:0007669"/>
    <property type="project" value="InterPro"/>
</dbReference>
<dbReference type="EMBL" id="CM000607">
    <property type="protein sequence ID" value="EEC50057.1"/>
    <property type="molecule type" value="Genomic_DNA"/>
</dbReference>
<keyword evidence="6" id="KW-0472">Membrane</keyword>
<organism evidence="7 8">
    <name type="scientific">Phaeodactylum tricornutum (strain CCAP 1055/1)</name>
    <dbReference type="NCBI Taxonomy" id="556484"/>
    <lineage>
        <taxon>Eukaryota</taxon>
        <taxon>Sar</taxon>
        <taxon>Stramenopiles</taxon>
        <taxon>Ochrophyta</taxon>
        <taxon>Bacillariophyta</taxon>
        <taxon>Bacillariophyceae</taxon>
        <taxon>Bacillariophycidae</taxon>
        <taxon>Naviculales</taxon>
        <taxon>Phaeodactylaceae</taxon>
        <taxon>Phaeodactylum</taxon>
    </lineage>
</organism>
<dbReference type="PANTHER" id="PTHR46041">
    <property type="entry name" value="MITOCHONDRIAL INNER MEMBRANE PROTEASE SUBUNIT 2"/>
    <property type="match status" value="1"/>
</dbReference>
<keyword evidence="8" id="KW-1185">Reference proteome</keyword>
<dbReference type="InterPro" id="IPR036286">
    <property type="entry name" value="LexA/Signal_pep-like_sf"/>
</dbReference>
<dbReference type="GO" id="GO:0004252">
    <property type="term" value="F:serine-type endopeptidase activity"/>
    <property type="evidence" value="ECO:0007669"/>
    <property type="project" value="InterPro"/>
</dbReference>
<keyword evidence="4" id="KW-0378">Hydrolase</keyword>
<dbReference type="AlphaFoldDB" id="B7FUW6"/>